<dbReference type="PROSITE" id="PS51257">
    <property type="entry name" value="PROKAR_LIPOPROTEIN"/>
    <property type="match status" value="1"/>
</dbReference>
<accession>A0ABW4ZM48</accession>
<evidence type="ECO:0000256" key="1">
    <source>
        <dbReference type="SAM" id="SignalP"/>
    </source>
</evidence>
<sequence>MKKTIISVALLFVFALSCFAADLTGIWKGIVKLPNGDDLELTYKLKAEGEALTGSVTSSYGEIPLHDGKIKGEDFTFKLQFGNSVMEQNGKLYGDSIVIKSTFQGNERKNTFKRVSEK</sequence>
<name>A0ABW4ZM48_9SPHI</name>
<comment type="caution">
    <text evidence="2">The sequence shown here is derived from an EMBL/GenBank/DDBJ whole genome shotgun (WGS) entry which is preliminary data.</text>
</comment>
<dbReference type="RefSeq" id="WP_255901334.1">
    <property type="nucleotide sequence ID" value="NZ_JAFMZO010000002.1"/>
</dbReference>
<proteinExistence type="predicted"/>
<feature type="signal peptide" evidence="1">
    <location>
        <begin position="1"/>
        <end position="20"/>
    </location>
</feature>
<evidence type="ECO:0008006" key="4">
    <source>
        <dbReference type="Google" id="ProtNLM"/>
    </source>
</evidence>
<keyword evidence="1" id="KW-0732">Signal</keyword>
<dbReference type="Proteomes" id="UP001597387">
    <property type="component" value="Unassembled WGS sequence"/>
</dbReference>
<gene>
    <name evidence="2" type="ORF">ACFSJU_12185</name>
</gene>
<evidence type="ECO:0000313" key="2">
    <source>
        <dbReference type="EMBL" id="MFD2163155.1"/>
    </source>
</evidence>
<reference evidence="3" key="1">
    <citation type="journal article" date="2019" name="Int. J. Syst. Evol. Microbiol.">
        <title>The Global Catalogue of Microorganisms (GCM) 10K type strain sequencing project: providing services to taxonomists for standard genome sequencing and annotation.</title>
        <authorList>
            <consortium name="The Broad Institute Genomics Platform"/>
            <consortium name="The Broad Institute Genome Sequencing Center for Infectious Disease"/>
            <person name="Wu L."/>
            <person name="Ma J."/>
        </authorList>
    </citation>
    <scope>NUCLEOTIDE SEQUENCE [LARGE SCALE GENOMIC DNA]</scope>
    <source>
        <strain evidence="3">KCTC 42217</strain>
    </source>
</reference>
<dbReference type="EMBL" id="JBHUHZ010000002">
    <property type="protein sequence ID" value="MFD2163155.1"/>
    <property type="molecule type" value="Genomic_DNA"/>
</dbReference>
<evidence type="ECO:0000313" key="3">
    <source>
        <dbReference type="Proteomes" id="UP001597387"/>
    </source>
</evidence>
<organism evidence="2 3">
    <name type="scientific">Paradesertivirga mongoliensis</name>
    <dbReference type="NCBI Taxonomy" id="2100740"/>
    <lineage>
        <taxon>Bacteria</taxon>
        <taxon>Pseudomonadati</taxon>
        <taxon>Bacteroidota</taxon>
        <taxon>Sphingobacteriia</taxon>
        <taxon>Sphingobacteriales</taxon>
        <taxon>Sphingobacteriaceae</taxon>
        <taxon>Paradesertivirga</taxon>
    </lineage>
</organism>
<protein>
    <recommendedName>
        <fullName evidence="4">Glycoside hydrolase</fullName>
    </recommendedName>
</protein>
<feature type="chain" id="PRO_5047344736" description="Glycoside hydrolase" evidence="1">
    <location>
        <begin position="21"/>
        <end position="118"/>
    </location>
</feature>
<keyword evidence="3" id="KW-1185">Reference proteome</keyword>